<keyword evidence="2" id="KW-1185">Reference proteome</keyword>
<dbReference type="Proteomes" id="UP000774326">
    <property type="component" value="Unassembled WGS sequence"/>
</dbReference>
<protein>
    <submittedName>
        <fullName evidence="1">Uncharacterized protein</fullName>
    </submittedName>
</protein>
<name>A0A9P8TLW4_WICPI</name>
<organism evidence="1 2">
    <name type="scientific">Wickerhamomyces pijperi</name>
    <name type="common">Yeast</name>
    <name type="synonym">Pichia pijperi</name>
    <dbReference type="NCBI Taxonomy" id="599730"/>
    <lineage>
        <taxon>Eukaryota</taxon>
        <taxon>Fungi</taxon>
        <taxon>Dikarya</taxon>
        <taxon>Ascomycota</taxon>
        <taxon>Saccharomycotina</taxon>
        <taxon>Saccharomycetes</taxon>
        <taxon>Phaffomycetales</taxon>
        <taxon>Wickerhamomycetaceae</taxon>
        <taxon>Wickerhamomyces</taxon>
    </lineage>
</organism>
<evidence type="ECO:0000313" key="1">
    <source>
        <dbReference type="EMBL" id="KAH3683539.1"/>
    </source>
</evidence>
<evidence type="ECO:0000313" key="2">
    <source>
        <dbReference type="Proteomes" id="UP000774326"/>
    </source>
</evidence>
<sequence>MSQNNTKTILKNSYQVSNSVESDLLLVLPHELFVDLSVDDLPQDISSLITTSQENCKRSTDCTISFRRVGCCDTEVSNDLAQDTRFDDSLCVFWLSGVDEQDTGDI</sequence>
<reference evidence="1" key="1">
    <citation type="journal article" date="2021" name="Open Biol.">
        <title>Shared evolutionary footprints suggest mitochondrial oxidative damage underlies multiple complex I losses in fungi.</title>
        <authorList>
            <person name="Schikora-Tamarit M.A."/>
            <person name="Marcet-Houben M."/>
            <person name="Nosek J."/>
            <person name="Gabaldon T."/>
        </authorList>
    </citation>
    <scope>NUCLEOTIDE SEQUENCE</scope>
    <source>
        <strain evidence="1">CBS2887</strain>
    </source>
</reference>
<accession>A0A9P8TLW4</accession>
<gene>
    <name evidence="1" type="ORF">WICPIJ_005485</name>
</gene>
<proteinExistence type="predicted"/>
<dbReference type="EMBL" id="JAEUBG010003070">
    <property type="protein sequence ID" value="KAH3683539.1"/>
    <property type="molecule type" value="Genomic_DNA"/>
</dbReference>
<reference evidence="1" key="2">
    <citation type="submission" date="2021-01" db="EMBL/GenBank/DDBJ databases">
        <authorList>
            <person name="Schikora-Tamarit M.A."/>
        </authorList>
    </citation>
    <scope>NUCLEOTIDE SEQUENCE</scope>
    <source>
        <strain evidence="1">CBS2887</strain>
    </source>
</reference>
<comment type="caution">
    <text evidence="1">The sequence shown here is derived from an EMBL/GenBank/DDBJ whole genome shotgun (WGS) entry which is preliminary data.</text>
</comment>
<dbReference type="AlphaFoldDB" id="A0A9P8TLW4"/>